<evidence type="ECO:0000256" key="1">
    <source>
        <dbReference type="ARBA" id="ARBA00006432"/>
    </source>
</evidence>
<proteinExistence type="inferred from homology"/>
<dbReference type="PANTHER" id="PTHR43767">
    <property type="entry name" value="LONG-CHAIN-FATTY-ACID--COA LIGASE"/>
    <property type="match status" value="1"/>
</dbReference>
<dbReference type="EMBL" id="JADEYC010000021">
    <property type="protein sequence ID" value="MBE9375546.1"/>
    <property type="molecule type" value="Genomic_DNA"/>
</dbReference>
<feature type="domain" description="AMP-dependent synthetase/ligase" evidence="3">
    <location>
        <begin position="38"/>
        <end position="423"/>
    </location>
</feature>
<dbReference type="PROSITE" id="PS00455">
    <property type="entry name" value="AMP_BINDING"/>
    <property type="match status" value="1"/>
</dbReference>
<dbReference type="Pfam" id="PF13193">
    <property type="entry name" value="AMP-binding_C"/>
    <property type="match status" value="1"/>
</dbReference>
<keyword evidence="2" id="KW-0436">Ligase</keyword>
<evidence type="ECO:0000259" key="4">
    <source>
        <dbReference type="Pfam" id="PF13193"/>
    </source>
</evidence>
<dbReference type="GO" id="GO:0016878">
    <property type="term" value="F:acid-thiol ligase activity"/>
    <property type="evidence" value="ECO:0007669"/>
    <property type="project" value="UniProtKB-ARBA"/>
</dbReference>
<dbReference type="Proteomes" id="UP000598360">
    <property type="component" value="Unassembled WGS sequence"/>
</dbReference>
<name>A0A929FY99_9PSEU</name>
<dbReference type="InterPro" id="IPR025110">
    <property type="entry name" value="AMP-bd_C"/>
</dbReference>
<dbReference type="AlphaFoldDB" id="A0A929FY99"/>
<accession>A0A929FY99</accession>
<feature type="domain" description="AMP-binding enzyme C-terminal" evidence="4">
    <location>
        <begin position="473"/>
        <end position="548"/>
    </location>
</feature>
<gene>
    <name evidence="5" type="ORF">IQ251_13920</name>
</gene>
<dbReference type="Gene3D" id="3.40.50.12780">
    <property type="entry name" value="N-terminal domain of ligase-like"/>
    <property type="match status" value="1"/>
</dbReference>
<comment type="similarity">
    <text evidence="1">Belongs to the ATP-dependent AMP-binding enzyme family.</text>
</comment>
<protein>
    <submittedName>
        <fullName evidence="5">AMP-binding protein</fullName>
    </submittedName>
</protein>
<reference evidence="5" key="1">
    <citation type="submission" date="2020-10" db="EMBL/GenBank/DDBJ databases">
        <title>Diversity and distribution of actinomycetes associated with coral in the coast of Hainan.</title>
        <authorList>
            <person name="Li F."/>
        </authorList>
    </citation>
    <scope>NUCLEOTIDE SEQUENCE</scope>
    <source>
        <strain evidence="5">HNM0983</strain>
    </source>
</reference>
<dbReference type="Pfam" id="PF00501">
    <property type="entry name" value="AMP-binding"/>
    <property type="match status" value="1"/>
</dbReference>
<dbReference type="InterPro" id="IPR020845">
    <property type="entry name" value="AMP-binding_CS"/>
</dbReference>
<dbReference type="InterPro" id="IPR000873">
    <property type="entry name" value="AMP-dep_synth/lig_dom"/>
</dbReference>
<dbReference type="FunFam" id="3.30.300.30:FF:000008">
    <property type="entry name" value="2,3-dihydroxybenzoate-AMP ligase"/>
    <property type="match status" value="1"/>
</dbReference>
<sequence length="573" mass="62049">MGGGVLGSVYDERPWLALYEEQIPTWLEPRFGNMLQLFADTCGQHPDRVAVTYFDAQLTYRELDELSDGVAAHLAERGLAGGDRLAVYLQNIPQFVIALLAGWKCGAIVVPLNPMYRSHELTRILGDAQPVAAVSSEQGWHDVLAELAGPAGISTVLTTSELDLQTRDDERVLGSSSRRPAPECADLLDVARAGAGSPVPRADPDADDIALLVYTSGTSGVPKGATNTHGNLVFNSEGFRARTRGEQDGSGVFALAPLFHITGMVCQFGAALALGGRLDLVHRFEPGVVLDALAEHRPAYMIGPATAYMALMNHPKADREHFASLDLVYSGGAPLPSAVVESFRERFGHYVHNGYGLTETSATATSVPAHLEAPVDEDSGTLSVGIPTFNTVVRIVDDVGEDLPQGEVGEIVIEGPPVVPAYWNKPEETAAGIRDGRLHTGDVGFMDAQGWFYVVDRKKDMINASGFKVWPREVEDVLYTHPAVREVAVVGVPDQYRGETVKAYVSLRGEHSAEPEEFVDFCKQRMAAYKYPRTVEVLGELPKTATGKILRRELRGYRPDPAAAAPQHEEGSR</sequence>
<dbReference type="SUPFAM" id="SSF56801">
    <property type="entry name" value="Acetyl-CoA synthetase-like"/>
    <property type="match status" value="1"/>
</dbReference>
<keyword evidence="6" id="KW-1185">Reference proteome</keyword>
<dbReference type="InterPro" id="IPR042099">
    <property type="entry name" value="ANL_N_sf"/>
</dbReference>
<evidence type="ECO:0000259" key="3">
    <source>
        <dbReference type="Pfam" id="PF00501"/>
    </source>
</evidence>
<dbReference type="PANTHER" id="PTHR43767:SF1">
    <property type="entry name" value="NONRIBOSOMAL PEPTIDE SYNTHASE PES1 (EUROFUNG)-RELATED"/>
    <property type="match status" value="1"/>
</dbReference>
<evidence type="ECO:0000313" key="5">
    <source>
        <dbReference type="EMBL" id="MBE9375546.1"/>
    </source>
</evidence>
<organism evidence="5 6">
    <name type="scientific">Saccharopolyspora montiporae</name>
    <dbReference type="NCBI Taxonomy" id="2781240"/>
    <lineage>
        <taxon>Bacteria</taxon>
        <taxon>Bacillati</taxon>
        <taxon>Actinomycetota</taxon>
        <taxon>Actinomycetes</taxon>
        <taxon>Pseudonocardiales</taxon>
        <taxon>Pseudonocardiaceae</taxon>
        <taxon>Saccharopolyspora</taxon>
    </lineage>
</organism>
<dbReference type="InterPro" id="IPR050237">
    <property type="entry name" value="ATP-dep_AMP-bd_enzyme"/>
</dbReference>
<evidence type="ECO:0000313" key="6">
    <source>
        <dbReference type="Proteomes" id="UP000598360"/>
    </source>
</evidence>
<comment type="caution">
    <text evidence="5">The sequence shown here is derived from an EMBL/GenBank/DDBJ whole genome shotgun (WGS) entry which is preliminary data.</text>
</comment>
<dbReference type="Gene3D" id="3.30.300.30">
    <property type="match status" value="1"/>
</dbReference>
<evidence type="ECO:0000256" key="2">
    <source>
        <dbReference type="ARBA" id="ARBA00022598"/>
    </source>
</evidence>
<dbReference type="InterPro" id="IPR045851">
    <property type="entry name" value="AMP-bd_C_sf"/>
</dbReference>